<dbReference type="SMART" id="SM00320">
    <property type="entry name" value="WD40"/>
    <property type="match status" value="6"/>
</dbReference>
<dbReference type="KEGG" id="gog:C1280_32020"/>
<evidence type="ECO:0000313" key="2">
    <source>
        <dbReference type="EMBL" id="AWM41162.1"/>
    </source>
</evidence>
<reference evidence="2 3" key="1">
    <citation type="submission" date="2018-01" db="EMBL/GenBank/DDBJ databases">
        <title>G. obscuriglobus.</title>
        <authorList>
            <person name="Franke J."/>
            <person name="Blomberg W."/>
            <person name="Selmecki A."/>
        </authorList>
    </citation>
    <scope>NUCLEOTIDE SEQUENCE [LARGE SCALE GENOMIC DNA]</scope>
    <source>
        <strain evidence="2 3">DSM 5831</strain>
    </source>
</reference>
<organism evidence="2 3">
    <name type="scientific">Gemmata obscuriglobus</name>
    <dbReference type="NCBI Taxonomy" id="114"/>
    <lineage>
        <taxon>Bacteria</taxon>
        <taxon>Pseudomonadati</taxon>
        <taxon>Planctomycetota</taxon>
        <taxon>Planctomycetia</taxon>
        <taxon>Gemmatales</taxon>
        <taxon>Gemmataceae</taxon>
        <taxon>Gemmata</taxon>
    </lineage>
</organism>
<dbReference type="PANTHER" id="PTHR19879">
    <property type="entry name" value="TRANSCRIPTION INITIATION FACTOR TFIID"/>
    <property type="match status" value="1"/>
</dbReference>
<dbReference type="AlphaFoldDB" id="A0A2Z3H9S3"/>
<dbReference type="InterPro" id="IPR001680">
    <property type="entry name" value="WD40_rpt"/>
</dbReference>
<dbReference type="Gene3D" id="2.130.10.10">
    <property type="entry name" value="YVTN repeat-like/Quinoprotein amine dehydrogenase"/>
    <property type="match status" value="2"/>
</dbReference>
<protein>
    <recommendedName>
        <fullName evidence="4">WD40 repeat domain-containing protein</fullName>
    </recommendedName>
</protein>
<evidence type="ECO:0000313" key="3">
    <source>
        <dbReference type="Proteomes" id="UP000245802"/>
    </source>
</evidence>
<keyword evidence="3" id="KW-1185">Reference proteome</keyword>
<feature type="repeat" description="WD" evidence="1">
    <location>
        <begin position="4"/>
        <end position="46"/>
    </location>
</feature>
<dbReference type="SUPFAM" id="SSF50978">
    <property type="entry name" value="WD40 repeat-like"/>
    <property type="match status" value="1"/>
</dbReference>
<evidence type="ECO:0000256" key="1">
    <source>
        <dbReference type="PROSITE-ProRule" id="PRU00221"/>
    </source>
</evidence>
<proteinExistence type="predicted"/>
<dbReference type="EMBL" id="CP025958">
    <property type="protein sequence ID" value="AWM41162.1"/>
    <property type="molecule type" value="Genomic_DNA"/>
</dbReference>
<feature type="repeat" description="WD" evidence="1">
    <location>
        <begin position="270"/>
        <end position="298"/>
    </location>
</feature>
<dbReference type="Proteomes" id="UP000245802">
    <property type="component" value="Chromosome"/>
</dbReference>
<dbReference type="InterPro" id="IPR036322">
    <property type="entry name" value="WD40_repeat_dom_sf"/>
</dbReference>
<feature type="repeat" description="WD" evidence="1">
    <location>
        <begin position="221"/>
        <end position="262"/>
    </location>
</feature>
<dbReference type="OrthoDB" id="9805828at2"/>
<dbReference type="Pfam" id="PF00400">
    <property type="entry name" value="WD40"/>
    <property type="match status" value="3"/>
</dbReference>
<name>A0A2Z3H9S3_9BACT</name>
<dbReference type="PROSITE" id="PS50294">
    <property type="entry name" value="WD_REPEATS_REGION"/>
    <property type="match status" value="2"/>
</dbReference>
<accession>A0A2Z3H9S3</accession>
<dbReference type="PROSITE" id="PS50082">
    <property type="entry name" value="WD_REPEATS_2"/>
    <property type="match status" value="3"/>
</dbReference>
<evidence type="ECO:0008006" key="4">
    <source>
        <dbReference type="Google" id="ProtNLM"/>
    </source>
</evidence>
<dbReference type="InterPro" id="IPR015943">
    <property type="entry name" value="WD40/YVTN_repeat-like_dom_sf"/>
</dbReference>
<keyword evidence="1" id="KW-0853">WD repeat</keyword>
<sequence>MFVWQAHRGKIRSLAFSPDGGLLATATGTGRLVSLWNPSTGELVRKLTPPGTDRAAWSVTFASGAPLFAAGLSASVCVWNTADWSPVATLVGQRRWSGPYYEVALGHGPSPGAGGAGSTGVCVWADAVSGPGPRQANPVISTDHTACLDFAPDGTRLATNELAKVELCDPVTGNAVRSFAHTHSRHHGPVKFSPDGTRLAVGYRNTLSVYPVAEDGPPVHCQGHTNAVWAACWSSDGRTLLTASADGTARLWDPTSGDERKSFAWGIGEIRAAAFSADGLLGAAAGADGKVVVWDVDA</sequence>
<dbReference type="PANTHER" id="PTHR19879:SF9">
    <property type="entry name" value="TRANSCRIPTION INITIATION FACTOR TFIID SUBUNIT 5"/>
    <property type="match status" value="1"/>
</dbReference>
<gene>
    <name evidence="2" type="ORF">C1280_32020</name>
</gene>
<dbReference type="RefSeq" id="WP_010039655.1">
    <property type="nucleotide sequence ID" value="NZ_CP025958.1"/>
</dbReference>